<dbReference type="SUPFAM" id="SSF53474">
    <property type="entry name" value="alpha/beta-Hydrolases"/>
    <property type="match status" value="1"/>
</dbReference>
<sequence length="277" mass="29827">MFTFTSTDGLEIHVHEWPAPGEPRGIVQLSHGMGEHAARYAHLAGTLNGLGYTVYADDHRGHGRTMQGKPGHLGEDGWNLLVADMVALTRLVRDRHPGLPVVLLGHSLGSFAAQQYILDHADLLDGVAMTGTTALDGLFGALAEAGGDVLAAFNAPFQPARTPADWLSRDEAQVDAYVADPWCGFELDDQGMGDLINATARLVDPAAVPKDLPLYVAVGDRDPLNGGLALSDLLVQRYRDAGLTDVTYRTYAGARHEILNETNRDEVEADLAAWLTR</sequence>
<dbReference type="AlphaFoldDB" id="A0A7K0BVB7"/>
<dbReference type="PANTHER" id="PTHR11614">
    <property type="entry name" value="PHOSPHOLIPASE-RELATED"/>
    <property type="match status" value="1"/>
</dbReference>
<name>A0A7K0BVB7_9ACTN</name>
<organism evidence="2 3">
    <name type="scientific">Actinomadura macrotermitis</name>
    <dbReference type="NCBI Taxonomy" id="2585200"/>
    <lineage>
        <taxon>Bacteria</taxon>
        <taxon>Bacillati</taxon>
        <taxon>Actinomycetota</taxon>
        <taxon>Actinomycetes</taxon>
        <taxon>Streptosporangiales</taxon>
        <taxon>Thermomonosporaceae</taxon>
        <taxon>Actinomadura</taxon>
    </lineage>
</organism>
<dbReference type="GO" id="GO:0047372">
    <property type="term" value="F:monoacylglycerol lipase activity"/>
    <property type="evidence" value="ECO:0007669"/>
    <property type="project" value="UniProtKB-EC"/>
</dbReference>
<keyword evidence="2" id="KW-0378">Hydrolase</keyword>
<dbReference type="InterPro" id="IPR029058">
    <property type="entry name" value="AB_hydrolase_fold"/>
</dbReference>
<feature type="domain" description="Serine aminopeptidase S33" evidence="1">
    <location>
        <begin position="22"/>
        <end position="263"/>
    </location>
</feature>
<dbReference type="Proteomes" id="UP000487268">
    <property type="component" value="Unassembled WGS sequence"/>
</dbReference>
<evidence type="ECO:0000313" key="2">
    <source>
        <dbReference type="EMBL" id="MQY05107.1"/>
    </source>
</evidence>
<dbReference type="OrthoDB" id="9806902at2"/>
<comment type="caution">
    <text evidence="2">The sequence shown here is derived from an EMBL/GenBank/DDBJ whole genome shotgun (WGS) entry which is preliminary data.</text>
</comment>
<accession>A0A7K0BVB7</accession>
<dbReference type="EC" id="3.1.1.23" evidence="2"/>
<dbReference type="EMBL" id="WEGH01000002">
    <property type="protein sequence ID" value="MQY05107.1"/>
    <property type="molecule type" value="Genomic_DNA"/>
</dbReference>
<dbReference type="RefSeq" id="WP_153533226.1">
    <property type="nucleotide sequence ID" value="NZ_WEGH01000002.1"/>
</dbReference>
<dbReference type="InterPro" id="IPR051044">
    <property type="entry name" value="MAG_DAG_Lipase"/>
</dbReference>
<dbReference type="InterPro" id="IPR022742">
    <property type="entry name" value="Hydrolase_4"/>
</dbReference>
<gene>
    <name evidence="2" type="ORF">ACRB68_31740</name>
</gene>
<protein>
    <submittedName>
        <fullName evidence="2">Monoacylglycerol lipase</fullName>
        <ecNumber evidence="2">3.1.1.23</ecNumber>
    </submittedName>
</protein>
<evidence type="ECO:0000313" key="3">
    <source>
        <dbReference type="Proteomes" id="UP000487268"/>
    </source>
</evidence>
<proteinExistence type="predicted"/>
<evidence type="ECO:0000259" key="1">
    <source>
        <dbReference type="Pfam" id="PF12146"/>
    </source>
</evidence>
<reference evidence="2 3" key="1">
    <citation type="submission" date="2019-10" db="EMBL/GenBank/DDBJ databases">
        <title>Actinomadura rubteroloni sp. nov. and Actinomadura macrotermitis sp. nov., isolated from the gut of fungus growing-termite Macrotermes natalensis.</title>
        <authorList>
            <person name="Benndorf R."/>
            <person name="Martin K."/>
            <person name="Kuefner M."/>
            <person name="De Beer W."/>
            <person name="Kaster A.-K."/>
            <person name="Vollmers J."/>
            <person name="Poulsen M."/>
            <person name="Beemelmanns C."/>
        </authorList>
    </citation>
    <scope>NUCLEOTIDE SEQUENCE [LARGE SCALE GENOMIC DNA]</scope>
    <source>
        <strain evidence="2 3">RB68</strain>
    </source>
</reference>
<dbReference type="Pfam" id="PF12146">
    <property type="entry name" value="Hydrolase_4"/>
    <property type="match status" value="1"/>
</dbReference>
<keyword evidence="3" id="KW-1185">Reference proteome</keyword>
<dbReference type="Gene3D" id="3.40.50.1820">
    <property type="entry name" value="alpha/beta hydrolase"/>
    <property type="match status" value="1"/>
</dbReference>